<keyword evidence="2 6" id="KW-0378">Hydrolase</keyword>
<dbReference type="InterPro" id="IPR050226">
    <property type="entry name" value="NagZ_Beta-hexosaminidase"/>
</dbReference>
<evidence type="ECO:0000256" key="2">
    <source>
        <dbReference type="ARBA" id="ARBA00022801"/>
    </source>
</evidence>
<feature type="domain" description="Glycoside hydrolase family 3 N-terminal" evidence="5">
    <location>
        <begin position="39"/>
        <end position="330"/>
    </location>
</feature>
<dbReference type="Pfam" id="PF00933">
    <property type="entry name" value="Glyco_hydro_3"/>
    <property type="match status" value="1"/>
</dbReference>
<evidence type="ECO:0000259" key="5">
    <source>
        <dbReference type="Pfam" id="PF00933"/>
    </source>
</evidence>
<sequence>MAPSASSSDPTLEHLAHSVLQPGFEGTTAPDWVRRRVSEGLGSVVLFSRNIESIEQVARLTASLRAENPDLIVAIDEEAGDVTRLEAWTGSSRPGNLALGAVDDIDLTERVAHDIGRDLHAAGVSLNFAPSADVNSNPLNPVIGVRSFGSRTDLVSRHTAAWIRGLQSAGVAACAKHFPGHGDTVVDSHYGLPQIQGSAEEIALTALPPFIAATEAGVRAVMTAHLLAPAYDPDLPATLSPRILVDLLRGELGFDGLLVTDGIEMGAVTDRYGIDGATVRAVAGGVDAVCVGGESAGEETVDLLATALVKAVLDGTLPEERLAEASARVRDFAAWSGERSRAVTAAGGDFGVGPGVDTGAGQAVDTSAGPAVDTGRGLGVGQGAGTAQGTGTGRVTDTSRVMGGGTGRVAGTATGTGRDTDTSPVTDIGLIAARRAVHVRHGAGTAALPLVGSPHVVELSPTMNLAVDGRTPWGVAQPLRDLRPGTTSVRLTEPELAHSTTLLEREALAPATGRALVVVVRDAARHRWMTDTLTRLLRSRPDALVVEMGVPSGDALGAAHLITHGATRVSGIAAAELLVGATG</sequence>
<gene>
    <name evidence="6" type="ORF">AB0887_25945</name>
</gene>
<evidence type="ECO:0000256" key="3">
    <source>
        <dbReference type="ARBA" id="ARBA00023295"/>
    </source>
</evidence>
<dbReference type="PANTHER" id="PTHR30480">
    <property type="entry name" value="BETA-HEXOSAMINIDASE-RELATED"/>
    <property type="match status" value="1"/>
</dbReference>
<keyword evidence="3" id="KW-0326">Glycosidase</keyword>
<dbReference type="InterPro" id="IPR036962">
    <property type="entry name" value="Glyco_hydro_3_N_sf"/>
</dbReference>
<name>A0ABV3M0Y5_9ACTN</name>
<organism evidence="6 7">
    <name type="scientific">Streptomyces huasconensis</name>
    <dbReference type="NCBI Taxonomy" id="1854574"/>
    <lineage>
        <taxon>Bacteria</taxon>
        <taxon>Bacillati</taxon>
        <taxon>Actinomycetota</taxon>
        <taxon>Actinomycetes</taxon>
        <taxon>Kitasatosporales</taxon>
        <taxon>Streptomycetaceae</taxon>
        <taxon>Streptomyces</taxon>
    </lineage>
</organism>
<dbReference type="SUPFAM" id="SSF51445">
    <property type="entry name" value="(Trans)glycosidases"/>
    <property type="match status" value="1"/>
</dbReference>
<dbReference type="Proteomes" id="UP001553843">
    <property type="component" value="Unassembled WGS sequence"/>
</dbReference>
<comment type="caution">
    <text evidence="6">The sequence shown here is derived from an EMBL/GenBank/DDBJ whole genome shotgun (WGS) entry which is preliminary data.</text>
</comment>
<keyword evidence="7" id="KW-1185">Reference proteome</keyword>
<feature type="region of interest" description="Disordered" evidence="4">
    <location>
        <begin position="381"/>
        <end position="421"/>
    </location>
</feature>
<evidence type="ECO:0000313" key="6">
    <source>
        <dbReference type="EMBL" id="MEW2365378.1"/>
    </source>
</evidence>
<evidence type="ECO:0000313" key="7">
    <source>
        <dbReference type="Proteomes" id="UP001553843"/>
    </source>
</evidence>
<dbReference type="InterPro" id="IPR001764">
    <property type="entry name" value="Glyco_hydro_3_N"/>
</dbReference>
<reference evidence="6 7" key="1">
    <citation type="submission" date="2024-06" db="EMBL/GenBank/DDBJ databases">
        <title>The Natural Products Discovery Center: Release of the First 8490 Sequenced Strains for Exploring Actinobacteria Biosynthetic Diversity.</title>
        <authorList>
            <person name="Kalkreuter E."/>
            <person name="Kautsar S.A."/>
            <person name="Yang D."/>
            <person name="Bader C.D."/>
            <person name="Teijaro C.N."/>
            <person name="Fluegel L."/>
            <person name="Davis C.M."/>
            <person name="Simpson J.R."/>
            <person name="Lauterbach L."/>
            <person name="Steele A.D."/>
            <person name="Gui C."/>
            <person name="Meng S."/>
            <person name="Li G."/>
            <person name="Viehrig K."/>
            <person name="Ye F."/>
            <person name="Su P."/>
            <person name="Kiefer A.F."/>
            <person name="Nichols A."/>
            <person name="Cepeda A.J."/>
            <person name="Yan W."/>
            <person name="Fan B."/>
            <person name="Jiang Y."/>
            <person name="Adhikari A."/>
            <person name="Zheng C.-J."/>
            <person name="Schuster L."/>
            <person name="Cowan T.M."/>
            <person name="Smanski M.J."/>
            <person name="Chevrette M.G."/>
            <person name="De Carvalho L.P.S."/>
            <person name="Shen B."/>
        </authorList>
    </citation>
    <scope>NUCLEOTIDE SEQUENCE [LARGE SCALE GENOMIC DNA]</scope>
    <source>
        <strain evidence="6 7">NPDC047833</strain>
    </source>
</reference>
<accession>A0ABV3M0Y5</accession>
<dbReference type="GO" id="GO:0016787">
    <property type="term" value="F:hydrolase activity"/>
    <property type="evidence" value="ECO:0007669"/>
    <property type="project" value="UniProtKB-KW"/>
</dbReference>
<dbReference type="EMBL" id="JBEYRS010000011">
    <property type="protein sequence ID" value="MEW2365378.1"/>
    <property type="molecule type" value="Genomic_DNA"/>
</dbReference>
<evidence type="ECO:0000256" key="4">
    <source>
        <dbReference type="SAM" id="MobiDB-lite"/>
    </source>
</evidence>
<comment type="similarity">
    <text evidence="1">Belongs to the glycosyl hydrolase 3 family.</text>
</comment>
<feature type="compositionally biased region" description="Gly residues" evidence="4">
    <location>
        <begin position="381"/>
        <end position="392"/>
    </location>
</feature>
<dbReference type="PANTHER" id="PTHR30480:SF16">
    <property type="entry name" value="GLYCOSIDE HYDROLASE FAMILY 3 DOMAIN PROTEIN"/>
    <property type="match status" value="1"/>
</dbReference>
<dbReference type="RefSeq" id="WP_359772398.1">
    <property type="nucleotide sequence ID" value="NZ_JBEYRR010000001.1"/>
</dbReference>
<dbReference type="InterPro" id="IPR017853">
    <property type="entry name" value="GH"/>
</dbReference>
<dbReference type="Gene3D" id="3.20.20.300">
    <property type="entry name" value="Glycoside hydrolase, family 3, N-terminal domain"/>
    <property type="match status" value="1"/>
</dbReference>
<evidence type="ECO:0000256" key="1">
    <source>
        <dbReference type="ARBA" id="ARBA00005336"/>
    </source>
</evidence>
<protein>
    <submittedName>
        <fullName evidence="6">Glycoside hydrolase family 3 N-terminal domain-containing protein</fullName>
    </submittedName>
</protein>
<proteinExistence type="inferred from homology"/>